<evidence type="ECO:0000313" key="2">
    <source>
        <dbReference type="Proteomes" id="UP000765509"/>
    </source>
</evidence>
<proteinExistence type="predicted"/>
<sequence length="186" mass="20985">MASLRDKFLVSLQLKWDIDLHSIVGVDVQRVGQNFRLSQHHLIKKLLVGHTNNFSLKQPLPNLELNSDVARQADGAYLLKVGMILYLAQATRPDVMFSINYLDHFSVATNEHHWLSLKHLISYLEGTIDDVLVIEADLGRKAAEMFVNANWGGEGSRSQHGYIGLMWGAPVMWNSKRQSCIALSTF</sequence>
<accession>A0A9Q3P2D4</accession>
<comment type="caution">
    <text evidence="1">The sequence shown here is derived from an EMBL/GenBank/DDBJ whole genome shotgun (WGS) entry which is preliminary data.</text>
</comment>
<evidence type="ECO:0000313" key="1">
    <source>
        <dbReference type="EMBL" id="MBW0547970.1"/>
    </source>
</evidence>
<protein>
    <recommendedName>
        <fullName evidence="3">Reverse transcriptase Ty1/copia-type domain-containing protein</fullName>
    </recommendedName>
</protein>
<organism evidence="1 2">
    <name type="scientific">Austropuccinia psidii MF-1</name>
    <dbReference type="NCBI Taxonomy" id="1389203"/>
    <lineage>
        <taxon>Eukaryota</taxon>
        <taxon>Fungi</taxon>
        <taxon>Dikarya</taxon>
        <taxon>Basidiomycota</taxon>
        <taxon>Pucciniomycotina</taxon>
        <taxon>Pucciniomycetes</taxon>
        <taxon>Pucciniales</taxon>
        <taxon>Sphaerophragmiaceae</taxon>
        <taxon>Austropuccinia</taxon>
    </lineage>
</organism>
<evidence type="ECO:0008006" key="3">
    <source>
        <dbReference type="Google" id="ProtNLM"/>
    </source>
</evidence>
<dbReference type="EMBL" id="AVOT02053093">
    <property type="protein sequence ID" value="MBW0547970.1"/>
    <property type="molecule type" value="Genomic_DNA"/>
</dbReference>
<dbReference type="PANTHER" id="PTHR11439:SF467">
    <property type="entry name" value="INTEGRASE CATALYTIC DOMAIN-CONTAINING PROTEIN"/>
    <property type="match status" value="1"/>
</dbReference>
<gene>
    <name evidence="1" type="ORF">O181_087685</name>
</gene>
<keyword evidence="2" id="KW-1185">Reference proteome</keyword>
<dbReference type="PANTHER" id="PTHR11439">
    <property type="entry name" value="GAG-POL-RELATED RETROTRANSPOSON"/>
    <property type="match status" value="1"/>
</dbReference>
<dbReference type="AlphaFoldDB" id="A0A9Q3P2D4"/>
<reference evidence="1" key="1">
    <citation type="submission" date="2021-03" db="EMBL/GenBank/DDBJ databases">
        <title>Draft genome sequence of rust myrtle Austropuccinia psidii MF-1, a brazilian biotype.</title>
        <authorList>
            <person name="Quecine M.C."/>
            <person name="Pachon D.M.R."/>
            <person name="Bonatelli M.L."/>
            <person name="Correr F.H."/>
            <person name="Franceschini L.M."/>
            <person name="Leite T.F."/>
            <person name="Margarido G.R.A."/>
            <person name="Almeida C.A."/>
            <person name="Ferrarezi J.A."/>
            <person name="Labate C.A."/>
        </authorList>
    </citation>
    <scope>NUCLEOTIDE SEQUENCE</scope>
    <source>
        <strain evidence="1">MF-1</strain>
    </source>
</reference>
<name>A0A9Q3P2D4_9BASI</name>
<dbReference type="Proteomes" id="UP000765509">
    <property type="component" value="Unassembled WGS sequence"/>
</dbReference>